<name>A0A562E3L6_RHORH</name>
<evidence type="ECO:0000313" key="3">
    <source>
        <dbReference type="EMBL" id="TWH16268.1"/>
    </source>
</evidence>
<proteinExistence type="predicted"/>
<dbReference type="RefSeq" id="WP_145692115.1">
    <property type="nucleotide sequence ID" value="NZ_VLJT01000025.1"/>
</dbReference>
<gene>
    <name evidence="3" type="ORF">L618_002700000470</name>
</gene>
<evidence type="ECO:0000259" key="2">
    <source>
        <dbReference type="Pfam" id="PF00296"/>
    </source>
</evidence>
<organism evidence="3 4">
    <name type="scientific">Rhodococcus rhodochrous J45</name>
    <dbReference type="NCBI Taxonomy" id="935266"/>
    <lineage>
        <taxon>Bacteria</taxon>
        <taxon>Bacillati</taxon>
        <taxon>Actinomycetota</taxon>
        <taxon>Actinomycetes</taxon>
        <taxon>Mycobacteriales</taxon>
        <taxon>Nocardiaceae</taxon>
        <taxon>Rhodococcus</taxon>
    </lineage>
</organism>
<dbReference type="Pfam" id="PF00296">
    <property type="entry name" value="Bac_luciferase"/>
    <property type="match status" value="1"/>
</dbReference>
<evidence type="ECO:0000256" key="1">
    <source>
        <dbReference type="ARBA" id="ARBA00023002"/>
    </source>
</evidence>
<dbReference type="InterPro" id="IPR036661">
    <property type="entry name" value="Luciferase-like_sf"/>
</dbReference>
<dbReference type="SUPFAM" id="SSF51679">
    <property type="entry name" value="Bacterial luciferase-like"/>
    <property type="match status" value="1"/>
</dbReference>
<sequence length="304" mass="32462">MVLRVGLSVTDSLLVPDPLARRRLLTSAADAGLDHITVGDHISFHGGTGFDGMVSATSVLAAHDTLSVVIGVYLLGLRHPMLAARQISTLAQIAPGRLILGAGVGGEDRSEISNAGVDPSTRGRRLDETLEVLRALLSGEEVTHTGEFFTLERARILPAPQPPVPIVIGGRGDAAIRRTAKYGDGWLAIFSTPRRFTETRTAILEAAARENRTLSTFGVNVWCGLDDDAATADRLVGEQMHALYRLPRDKFRHLAPAGTPKQVAEWLRAFVDAGADSITLIPAATSMEASVEHAASVRKLLVES</sequence>
<dbReference type="PANTHER" id="PTHR43244:SF1">
    <property type="entry name" value="5,10-METHYLENETETRAHYDROMETHANOPTERIN REDUCTASE"/>
    <property type="match status" value="1"/>
</dbReference>
<dbReference type="EMBL" id="VLJT01000025">
    <property type="protein sequence ID" value="TWH16268.1"/>
    <property type="molecule type" value="Genomic_DNA"/>
</dbReference>
<dbReference type="InterPro" id="IPR050564">
    <property type="entry name" value="F420-G6PD/mer"/>
</dbReference>
<dbReference type="InterPro" id="IPR011251">
    <property type="entry name" value="Luciferase-like_dom"/>
</dbReference>
<dbReference type="Gene3D" id="3.20.20.30">
    <property type="entry name" value="Luciferase-like domain"/>
    <property type="match status" value="1"/>
</dbReference>
<dbReference type="AlphaFoldDB" id="A0A562E3L6"/>
<protein>
    <submittedName>
        <fullName evidence="3">Alkanesulfonate monooxygenase SsuD/methylene tetrahydromethanopterin reductase-like flavin-dependent oxidoreductase (Luciferase family)</fullName>
    </submittedName>
</protein>
<dbReference type="PANTHER" id="PTHR43244">
    <property type="match status" value="1"/>
</dbReference>
<dbReference type="Proteomes" id="UP000317573">
    <property type="component" value="Unassembled WGS sequence"/>
</dbReference>
<keyword evidence="1" id="KW-0560">Oxidoreductase</keyword>
<comment type="caution">
    <text evidence="3">The sequence shown here is derived from an EMBL/GenBank/DDBJ whole genome shotgun (WGS) entry which is preliminary data.</text>
</comment>
<keyword evidence="3" id="KW-0503">Monooxygenase</keyword>
<evidence type="ECO:0000313" key="4">
    <source>
        <dbReference type="Proteomes" id="UP000317573"/>
    </source>
</evidence>
<feature type="domain" description="Luciferase-like" evidence="2">
    <location>
        <begin position="22"/>
        <end position="276"/>
    </location>
</feature>
<accession>A0A562E3L6</accession>
<dbReference type="GO" id="GO:0016705">
    <property type="term" value="F:oxidoreductase activity, acting on paired donors, with incorporation or reduction of molecular oxygen"/>
    <property type="evidence" value="ECO:0007669"/>
    <property type="project" value="InterPro"/>
</dbReference>
<dbReference type="GO" id="GO:0004497">
    <property type="term" value="F:monooxygenase activity"/>
    <property type="evidence" value="ECO:0007669"/>
    <property type="project" value="UniProtKB-KW"/>
</dbReference>
<reference evidence="3 4" key="1">
    <citation type="submission" date="2019-07" db="EMBL/GenBank/DDBJ databases">
        <title>Genome sequencing of lignin-degrading bacterial isolates.</title>
        <authorList>
            <person name="Gladden J."/>
        </authorList>
    </citation>
    <scope>NUCLEOTIDE SEQUENCE [LARGE SCALE GENOMIC DNA]</scope>
    <source>
        <strain evidence="3 4">J45</strain>
    </source>
</reference>